<gene>
    <name evidence="2" type="ORF">BSL78_03807</name>
</gene>
<proteinExistence type="predicted"/>
<accession>A0A2G8LGC6</accession>
<evidence type="ECO:0000313" key="2">
    <source>
        <dbReference type="EMBL" id="PIK59297.1"/>
    </source>
</evidence>
<sequence>MPSLAPRTPVIARACQGGWVSPVMHHVKKVTMVTHAVVNASVRMVVVATTLPVDVLVVLVGLVAIVTSDVLMVCMERIAYRLVVVPKMPPAILSMEVVPAGVEGEVFTATRLAWQVTMATIARALAAVNMEIHATQYLVDVFAPMVGQDLHVYVNVHQEGQGCIVKKTARLEHLEVLVPYDVIAYMEYVTPKMDIVAVCLVGMATTAQNIARKVLMDTIVVAYVTAKMVERVIQREGTAFVQTVGLVSSANIHANLVTMGNIAGQSVSVRMLVFVTMSPAYVEVKVVIVLFTYGETNANTLVSASTAEFAKNREENVNVSMATLGTCVNSNYHQLKMKHIRITFRMKGVNSFN</sequence>
<comment type="caution">
    <text evidence="2">The sequence shown here is derived from an EMBL/GenBank/DDBJ whole genome shotgun (WGS) entry which is preliminary data.</text>
</comment>
<keyword evidence="3" id="KW-1185">Reference proteome</keyword>
<protein>
    <submittedName>
        <fullName evidence="2">Uncharacterized protein</fullName>
    </submittedName>
</protein>
<evidence type="ECO:0000256" key="1">
    <source>
        <dbReference type="SAM" id="Phobius"/>
    </source>
</evidence>
<dbReference type="EMBL" id="MRZV01000087">
    <property type="protein sequence ID" value="PIK59297.1"/>
    <property type="molecule type" value="Genomic_DNA"/>
</dbReference>
<keyword evidence="1" id="KW-0472">Membrane</keyword>
<keyword evidence="1" id="KW-0812">Transmembrane</keyword>
<evidence type="ECO:0000313" key="3">
    <source>
        <dbReference type="Proteomes" id="UP000230750"/>
    </source>
</evidence>
<name>A0A2G8LGC6_STIJA</name>
<organism evidence="2 3">
    <name type="scientific">Stichopus japonicus</name>
    <name type="common">Sea cucumber</name>
    <dbReference type="NCBI Taxonomy" id="307972"/>
    <lineage>
        <taxon>Eukaryota</taxon>
        <taxon>Metazoa</taxon>
        <taxon>Echinodermata</taxon>
        <taxon>Eleutherozoa</taxon>
        <taxon>Echinozoa</taxon>
        <taxon>Holothuroidea</taxon>
        <taxon>Aspidochirotacea</taxon>
        <taxon>Aspidochirotida</taxon>
        <taxon>Stichopodidae</taxon>
        <taxon>Apostichopus</taxon>
    </lineage>
</organism>
<feature type="transmembrane region" description="Helical" evidence="1">
    <location>
        <begin position="55"/>
        <end position="74"/>
    </location>
</feature>
<keyword evidence="1" id="KW-1133">Transmembrane helix</keyword>
<dbReference type="AlphaFoldDB" id="A0A2G8LGC6"/>
<reference evidence="2 3" key="1">
    <citation type="journal article" date="2017" name="PLoS Biol.">
        <title>The sea cucumber genome provides insights into morphological evolution and visceral regeneration.</title>
        <authorList>
            <person name="Zhang X."/>
            <person name="Sun L."/>
            <person name="Yuan J."/>
            <person name="Sun Y."/>
            <person name="Gao Y."/>
            <person name="Zhang L."/>
            <person name="Li S."/>
            <person name="Dai H."/>
            <person name="Hamel J.F."/>
            <person name="Liu C."/>
            <person name="Yu Y."/>
            <person name="Liu S."/>
            <person name="Lin W."/>
            <person name="Guo K."/>
            <person name="Jin S."/>
            <person name="Xu P."/>
            <person name="Storey K.B."/>
            <person name="Huan P."/>
            <person name="Zhang T."/>
            <person name="Zhou Y."/>
            <person name="Zhang J."/>
            <person name="Lin C."/>
            <person name="Li X."/>
            <person name="Xing L."/>
            <person name="Huo D."/>
            <person name="Sun M."/>
            <person name="Wang L."/>
            <person name="Mercier A."/>
            <person name="Li F."/>
            <person name="Yang H."/>
            <person name="Xiang J."/>
        </authorList>
    </citation>
    <scope>NUCLEOTIDE SEQUENCE [LARGE SCALE GENOMIC DNA]</scope>
    <source>
        <strain evidence="2">Shaxun</strain>
        <tissue evidence="2">Muscle</tissue>
    </source>
</reference>
<dbReference type="Proteomes" id="UP000230750">
    <property type="component" value="Unassembled WGS sequence"/>
</dbReference>